<comment type="caution">
    <text evidence="2">The sequence shown here is derived from an EMBL/GenBank/DDBJ whole genome shotgun (WGS) entry which is preliminary data.</text>
</comment>
<sequence length="33" mass="3784">MLRCCGNPKALLRRWGLVRCSIRAAAINQWRGL</sequence>
<reference evidence="1" key="2">
    <citation type="journal article" date="2021" name="Int. J. Syst. Evol. Microbiol.">
        <title>Bradyrhizobium septentrionale sp. nov. (sv. septentrionale) and Bradyrhizobium quebecense sp. nov. (sv. septentrionale) associated with legumes native to Canada possess rearranged symbiosis genes and numerous insertion sequences.</title>
        <authorList>
            <person name="Bromfield E.S.P."/>
            <person name="Cloutier S."/>
        </authorList>
    </citation>
    <scope>NUCLEOTIDE SEQUENCE</scope>
    <source>
        <strain evidence="1">12S5</strain>
    </source>
</reference>
<evidence type="ECO:0000313" key="1">
    <source>
        <dbReference type="EMBL" id="MBO1433968.1"/>
    </source>
</evidence>
<evidence type="ECO:0000313" key="2">
    <source>
        <dbReference type="EMBL" id="NVL09102.1"/>
    </source>
</evidence>
<proteinExistence type="predicted"/>
<accession>A0A939LJF5</accession>
<protein>
    <submittedName>
        <fullName evidence="2">Uncharacterized protein</fullName>
    </submittedName>
</protein>
<reference evidence="2" key="1">
    <citation type="submission" date="2020-06" db="EMBL/GenBank/DDBJ databases">
        <title>Whole Genome Sequence of Bradyrhizobium sp. Strain 66S1MB.</title>
        <authorList>
            <person name="Bromfield E."/>
            <person name="Cloutier S."/>
        </authorList>
    </citation>
    <scope>NUCLEOTIDE SEQUENCE</scope>
    <source>
        <strain evidence="2">66S1MB</strain>
    </source>
</reference>
<dbReference type="AlphaFoldDB" id="A0A939LJF5"/>
<evidence type="ECO:0000313" key="3">
    <source>
        <dbReference type="Proteomes" id="UP000692816"/>
    </source>
</evidence>
<keyword evidence="3" id="KW-1185">Reference proteome</keyword>
<name>A0A939LJF5_9BRAD</name>
<dbReference type="Proteomes" id="UP000692816">
    <property type="component" value="Unassembled WGS sequence"/>
</dbReference>
<dbReference type="EMBL" id="JAGEPA010000001">
    <property type="protein sequence ID" value="MBO1433968.1"/>
    <property type="molecule type" value="Genomic_DNA"/>
</dbReference>
<gene>
    <name evidence="2" type="ORF">HU230_25670</name>
    <name evidence="1" type="ORF">J4P68_32415</name>
</gene>
<dbReference type="EMBL" id="JABWSX010000001">
    <property type="protein sequence ID" value="NVL09102.1"/>
    <property type="molecule type" value="Genomic_DNA"/>
</dbReference>
<organism evidence="2">
    <name type="scientific">Bradyrhizobium quebecense</name>
    <dbReference type="NCBI Taxonomy" id="2748629"/>
    <lineage>
        <taxon>Bacteria</taxon>
        <taxon>Pseudomonadati</taxon>
        <taxon>Pseudomonadota</taxon>
        <taxon>Alphaproteobacteria</taxon>
        <taxon>Hyphomicrobiales</taxon>
        <taxon>Nitrobacteraceae</taxon>
        <taxon>Bradyrhizobium</taxon>
    </lineage>
</organism>